<name>A0A9Q1KF94_9CARY</name>
<proteinExistence type="predicted"/>
<organism evidence="2 3">
    <name type="scientific">Carnegiea gigantea</name>
    <dbReference type="NCBI Taxonomy" id="171969"/>
    <lineage>
        <taxon>Eukaryota</taxon>
        <taxon>Viridiplantae</taxon>
        <taxon>Streptophyta</taxon>
        <taxon>Embryophyta</taxon>
        <taxon>Tracheophyta</taxon>
        <taxon>Spermatophyta</taxon>
        <taxon>Magnoliopsida</taxon>
        <taxon>eudicotyledons</taxon>
        <taxon>Gunneridae</taxon>
        <taxon>Pentapetalae</taxon>
        <taxon>Caryophyllales</taxon>
        <taxon>Cactineae</taxon>
        <taxon>Cactaceae</taxon>
        <taxon>Cactoideae</taxon>
        <taxon>Echinocereeae</taxon>
        <taxon>Carnegiea</taxon>
    </lineage>
</organism>
<protein>
    <submittedName>
        <fullName evidence="2">Uncharacterized protein</fullName>
    </submittedName>
</protein>
<feature type="region of interest" description="Disordered" evidence="1">
    <location>
        <begin position="146"/>
        <end position="173"/>
    </location>
</feature>
<evidence type="ECO:0000313" key="3">
    <source>
        <dbReference type="Proteomes" id="UP001153076"/>
    </source>
</evidence>
<keyword evidence="3" id="KW-1185">Reference proteome</keyword>
<dbReference type="AlphaFoldDB" id="A0A9Q1KF94"/>
<accession>A0A9Q1KF94</accession>
<dbReference type="Proteomes" id="UP001153076">
    <property type="component" value="Unassembled WGS sequence"/>
</dbReference>
<evidence type="ECO:0000256" key="1">
    <source>
        <dbReference type="SAM" id="MobiDB-lite"/>
    </source>
</evidence>
<dbReference type="EMBL" id="JAKOGI010000154">
    <property type="protein sequence ID" value="KAJ8441786.1"/>
    <property type="molecule type" value="Genomic_DNA"/>
</dbReference>
<reference evidence="2" key="1">
    <citation type="submission" date="2022-04" db="EMBL/GenBank/DDBJ databases">
        <title>Carnegiea gigantea Genome sequencing and assembly v2.</title>
        <authorList>
            <person name="Copetti D."/>
            <person name="Sanderson M.J."/>
            <person name="Burquez A."/>
            <person name="Wojciechowski M.F."/>
        </authorList>
    </citation>
    <scope>NUCLEOTIDE SEQUENCE</scope>
    <source>
        <strain evidence="2">SGP5-SGP5p</strain>
        <tissue evidence="2">Aerial part</tissue>
    </source>
</reference>
<comment type="caution">
    <text evidence="2">The sequence shown here is derived from an EMBL/GenBank/DDBJ whole genome shotgun (WGS) entry which is preliminary data.</text>
</comment>
<sequence>MGAPSCISSIHLHQGVPSIAFPRSLDTGETAEYIAYYFEWDRRGVAFPPLPLPNDFQALCLSYELAVADDAARHFELPELPQVIFYAMLLNEAERLGVLYGRTLHIMESALTELRWSTFELWAWINGDRIFEARFREKAKCEKESSDAKRVASSSDDDEQGGAGQEEAASLSDDDKQDVLFQGGIVEGNKRETEGEVPAHALFIMMFPPLHDTREMADFVKESFRQRRRSATCTPRLLLDDYQDLCPCFTLSDTERAALDFEFPEMVQATFYAMLLNNAVELGIVSGFLAVDLKLTLGSLRWTSFEAWLSRTSRNLREARL</sequence>
<gene>
    <name evidence="2" type="ORF">Cgig2_009032</name>
</gene>
<evidence type="ECO:0000313" key="2">
    <source>
        <dbReference type="EMBL" id="KAJ8441786.1"/>
    </source>
</evidence>